<feature type="compositionally biased region" description="Gly residues" evidence="1">
    <location>
        <begin position="16"/>
        <end position="26"/>
    </location>
</feature>
<feature type="region of interest" description="Disordered" evidence="1">
    <location>
        <begin position="422"/>
        <end position="449"/>
    </location>
</feature>
<dbReference type="EMBL" id="HBKQ01037360">
    <property type="protein sequence ID" value="CAE2259107.1"/>
    <property type="molecule type" value="Transcribed_RNA"/>
</dbReference>
<feature type="region of interest" description="Disordered" evidence="1">
    <location>
        <begin position="250"/>
        <end position="286"/>
    </location>
</feature>
<feature type="compositionally biased region" description="Low complexity" evidence="1">
    <location>
        <begin position="422"/>
        <end position="436"/>
    </location>
</feature>
<feature type="compositionally biased region" description="Polar residues" evidence="1">
    <location>
        <begin position="547"/>
        <end position="559"/>
    </location>
</feature>
<sequence length="751" mass="79834">MNFCEPTTNPRESGRKGGGGGGGGGGGCRRGIILSRLLRRQVSSSRHSAAAAAAMDDSLLVGEMGAASAAAAMVAQCGGGENGPPGPYDDRSSTCGSDAPQAGGGAGGNKNHIIVDFPPKEGAVGMKRDETSTTICSAATAESSTAAVEASAQGQQQQHSSWKRFFDGLLSSVFAPESVGYPSASSTAAPRAPLPRLPPKVLLEGTVTAEEHFALVDGIMERCKGLHGEDGLREAGFDYREVLCERHRRRQRGTAGEGAGDAEGLSDDASVDSFGEEDVNSGNDDDDAVHCTECATRLYRTTTSTLITQANRPRYIADCEMYDEIARLCQEYAQDVMRREGSLEWVTVCDDDREGAPVRALVHRGHGLYRKQSMAAEVDGEGDMGDWKVGDDAYGIEDGAAASADEDEKPALSPALTPALAPAPAAVPLPGASPSNRNRRASPRRKSSTLLIATGKGKVRAGIFSRSHLMTSGIEPSTALPMVREARRRGMRCVIPDPNARGDRRGMETFGRTVSAVMDHEDHRDADEDDLGEDSPGMSDGAARGDNVSSAGGNGTSCAAAQDTDDQRDGPLYVLAHSASGAQFVRHLRESASSHLVPRIKAVAFTDSTHNVQWTKKHTDDHHPRLAEMLESPEALYVRSNSVRDDAGWTGQGRERRMREAGEEAEGDKFWRHRFGDVQTVWAGTEDHSLTNWAAHLQIWDHFDRFFEGSKDESGDGESESGEGEGNASESSAGSEEGVAEASGKEGDGMR</sequence>
<feature type="compositionally biased region" description="Polar residues" evidence="1">
    <location>
        <begin position="1"/>
        <end position="11"/>
    </location>
</feature>
<organism evidence="2">
    <name type="scientific">Odontella aurita</name>
    <dbReference type="NCBI Taxonomy" id="265563"/>
    <lineage>
        <taxon>Eukaryota</taxon>
        <taxon>Sar</taxon>
        <taxon>Stramenopiles</taxon>
        <taxon>Ochrophyta</taxon>
        <taxon>Bacillariophyta</taxon>
        <taxon>Mediophyceae</taxon>
        <taxon>Biddulphiophycidae</taxon>
        <taxon>Eupodiscales</taxon>
        <taxon>Odontellaceae</taxon>
        <taxon>Odontella</taxon>
    </lineage>
</organism>
<feature type="compositionally biased region" description="Low complexity" evidence="1">
    <location>
        <begin position="726"/>
        <end position="742"/>
    </location>
</feature>
<feature type="region of interest" description="Disordered" evidence="1">
    <location>
        <begin position="517"/>
        <end position="565"/>
    </location>
</feature>
<gene>
    <name evidence="2" type="ORF">OAUR00152_LOCUS25793</name>
</gene>
<feature type="region of interest" description="Disordered" evidence="1">
    <location>
        <begin position="707"/>
        <end position="751"/>
    </location>
</feature>
<accession>A0A7S4JD64</accession>
<feature type="compositionally biased region" description="Acidic residues" evidence="1">
    <location>
        <begin position="264"/>
        <end position="286"/>
    </location>
</feature>
<dbReference type="GO" id="GO:0031048">
    <property type="term" value="P:regulatory ncRNA-mediated heterochromatin formation"/>
    <property type="evidence" value="ECO:0007669"/>
    <property type="project" value="TreeGrafter"/>
</dbReference>
<reference evidence="2" key="1">
    <citation type="submission" date="2021-01" db="EMBL/GenBank/DDBJ databases">
        <authorList>
            <person name="Corre E."/>
            <person name="Pelletier E."/>
            <person name="Niang G."/>
            <person name="Scheremetjew M."/>
            <person name="Finn R."/>
            <person name="Kale V."/>
            <person name="Holt S."/>
            <person name="Cochrane G."/>
            <person name="Meng A."/>
            <person name="Brown T."/>
            <person name="Cohen L."/>
        </authorList>
    </citation>
    <scope>NUCLEOTIDE SEQUENCE</scope>
    <source>
        <strain evidence="2">Isolate 1302-5</strain>
    </source>
</reference>
<evidence type="ECO:0000313" key="2">
    <source>
        <dbReference type="EMBL" id="CAE2259107.1"/>
    </source>
</evidence>
<dbReference type="InterPro" id="IPR048263">
    <property type="entry name" value="Arb2"/>
</dbReference>
<dbReference type="GO" id="GO:0035197">
    <property type="term" value="F:siRNA binding"/>
    <property type="evidence" value="ECO:0007669"/>
    <property type="project" value="TreeGrafter"/>
</dbReference>
<feature type="region of interest" description="Disordered" evidence="1">
    <location>
        <begin position="1"/>
        <end position="26"/>
    </location>
</feature>
<dbReference type="PANTHER" id="PTHR21357">
    <property type="entry name" value="FAM172 FAMILY PROTEIN HOMOLOG CG10038"/>
    <property type="match status" value="1"/>
</dbReference>
<dbReference type="AlphaFoldDB" id="A0A7S4JD64"/>
<dbReference type="PANTHER" id="PTHR21357:SF4">
    <property type="entry name" value="FAM172 FAMILY PROTEIN HOMOLOG CG10038"/>
    <property type="match status" value="1"/>
</dbReference>
<protein>
    <submittedName>
        <fullName evidence="2">Uncharacterized protein</fullName>
    </submittedName>
</protein>
<feature type="compositionally biased region" description="Basic residues" evidence="1">
    <location>
        <begin position="437"/>
        <end position="447"/>
    </location>
</feature>
<evidence type="ECO:0000256" key="1">
    <source>
        <dbReference type="SAM" id="MobiDB-lite"/>
    </source>
</evidence>
<dbReference type="GO" id="GO:0005634">
    <property type="term" value="C:nucleus"/>
    <property type="evidence" value="ECO:0007669"/>
    <property type="project" value="TreeGrafter"/>
</dbReference>
<proteinExistence type="predicted"/>
<feature type="region of interest" description="Disordered" evidence="1">
    <location>
        <begin position="81"/>
        <end position="110"/>
    </location>
</feature>
<name>A0A7S4JD64_9STRA</name>